<dbReference type="AlphaFoldDB" id="R7UTF8"/>
<dbReference type="GO" id="GO:0012505">
    <property type="term" value="C:endomembrane system"/>
    <property type="evidence" value="ECO:0007669"/>
    <property type="project" value="UniProtKB-SubCell"/>
</dbReference>
<gene>
    <name evidence="8" type="ORF">CAPTEDRAFT_190124</name>
</gene>
<dbReference type="InterPro" id="IPR000421">
    <property type="entry name" value="FA58C"/>
</dbReference>
<dbReference type="GO" id="GO:0005886">
    <property type="term" value="C:plasma membrane"/>
    <property type="evidence" value="ECO:0007669"/>
    <property type="project" value="TreeGrafter"/>
</dbReference>
<evidence type="ECO:0000313" key="9">
    <source>
        <dbReference type="EnsemblMetazoa" id="CapteP190124"/>
    </source>
</evidence>
<comment type="subcellular location">
    <subcellularLocation>
        <location evidence="1">Endomembrane system</location>
        <topology evidence="1">Peripheral membrane protein</topology>
    </subcellularLocation>
    <subcellularLocation>
        <location evidence="2">Secreted</location>
    </subcellularLocation>
</comment>
<name>R7UTF8_CAPTE</name>
<keyword evidence="3" id="KW-0964">Secreted</keyword>
<dbReference type="InterPro" id="IPR050633">
    <property type="entry name" value="Neuropilin_MCO_CoagFactor"/>
</dbReference>
<dbReference type="EMBL" id="AMQN01001132">
    <property type="status" value="NOT_ANNOTATED_CDS"/>
    <property type="molecule type" value="Genomic_DNA"/>
</dbReference>
<organism evidence="8">
    <name type="scientific">Capitella teleta</name>
    <name type="common">Polychaete worm</name>
    <dbReference type="NCBI Taxonomy" id="283909"/>
    <lineage>
        <taxon>Eukaryota</taxon>
        <taxon>Metazoa</taxon>
        <taxon>Spiralia</taxon>
        <taxon>Lophotrochozoa</taxon>
        <taxon>Annelida</taxon>
        <taxon>Polychaeta</taxon>
        <taxon>Sedentaria</taxon>
        <taxon>Scolecida</taxon>
        <taxon>Capitellidae</taxon>
        <taxon>Capitella</taxon>
    </lineage>
</organism>
<evidence type="ECO:0000256" key="6">
    <source>
        <dbReference type="ARBA" id="ARBA00023157"/>
    </source>
</evidence>
<proteinExistence type="predicted"/>
<dbReference type="Gene3D" id="2.60.120.260">
    <property type="entry name" value="Galactose-binding domain-like"/>
    <property type="match status" value="1"/>
</dbReference>
<dbReference type="Pfam" id="PF00754">
    <property type="entry name" value="F5_F8_type_C"/>
    <property type="match status" value="1"/>
</dbReference>
<evidence type="ECO:0000256" key="5">
    <source>
        <dbReference type="ARBA" id="ARBA00023136"/>
    </source>
</evidence>
<reference evidence="10" key="1">
    <citation type="submission" date="2012-12" db="EMBL/GenBank/DDBJ databases">
        <authorList>
            <person name="Hellsten U."/>
            <person name="Grimwood J."/>
            <person name="Chapman J.A."/>
            <person name="Shapiro H."/>
            <person name="Aerts A."/>
            <person name="Otillar R.P."/>
            <person name="Terry A.Y."/>
            <person name="Boore J.L."/>
            <person name="Simakov O."/>
            <person name="Marletaz F."/>
            <person name="Cho S.-J."/>
            <person name="Edsinger-Gonzales E."/>
            <person name="Havlak P."/>
            <person name="Kuo D.-H."/>
            <person name="Larsson T."/>
            <person name="Lv J."/>
            <person name="Arendt D."/>
            <person name="Savage R."/>
            <person name="Osoegawa K."/>
            <person name="de Jong P."/>
            <person name="Lindberg D.R."/>
            <person name="Seaver E.C."/>
            <person name="Weisblat D.A."/>
            <person name="Putnam N.H."/>
            <person name="Grigoriev I.V."/>
            <person name="Rokhsar D.S."/>
        </authorList>
    </citation>
    <scope>NUCLEOTIDE SEQUENCE</scope>
    <source>
        <strain evidence="10">I ESC-2004</strain>
    </source>
</reference>
<feature type="domain" description="F5/8 type C" evidence="7">
    <location>
        <begin position="100"/>
        <end position="244"/>
    </location>
</feature>
<dbReference type="PROSITE" id="PS50022">
    <property type="entry name" value="FA58C_3"/>
    <property type="match status" value="1"/>
</dbReference>
<dbReference type="PANTHER" id="PTHR46806">
    <property type="entry name" value="F5/8 TYPE C DOMAIN-CONTAINING PROTEIN"/>
    <property type="match status" value="1"/>
</dbReference>
<dbReference type="GO" id="GO:0038023">
    <property type="term" value="F:signaling receptor activity"/>
    <property type="evidence" value="ECO:0007669"/>
    <property type="project" value="TreeGrafter"/>
</dbReference>
<evidence type="ECO:0000313" key="8">
    <source>
        <dbReference type="EMBL" id="ELU07202.1"/>
    </source>
</evidence>
<evidence type="ECO:0000256" key="4">
    <source>
        <dbReference type="ARBA" id="ARBA00022889"/>
    </source>
</evidence>
<dbReference type="PANTHER" id="PTHR46806:SF5">
    <property type="entry name" value="F5_8 TYPE C DOMAIN-CONTAINING PROTEIN"/>
    <property type="match status" value="1"/>
</dbReference>
<dbReference type="EnsemblMetazoa" id="CapteT190124">
    <property type="protein sequence ID" value="CapteP190124"/>
    <property type="gene ID" value="CapteG190124"/>
</dbReference>
<protein>
    <recommendedName>
        <fullName evidence="7">F5/8 type C domain-containing protein</fullName>
    </recommendedName>
</protein>
<evidence type="ECO:0000256" key="1">
    <source>
        <dbReference type="ARBA" id="ARBA00004184"/>
    </source>
</evidence>
<dbReference type="SUPFAM" id="SSF49785">
    <property type="entry name" value="Galactose-binding domain-like"/>
    <property type="match status" value="1"/>
</dbReference>
<dbReference type="CDD" id="cd00057">
    <property type="entry name" value="FA58C"/>
    <property type="match status" value="1"/>
</dbReference>
<reference evidence="9" key="3">
    <citation type="submission" date="2015-06" db="UniProtKB">
        <authorList>
            <consortium name="EnsemblMetazoa"/>
        </authorList>
    </citation>
    <scope>IDENTIFICATION</scope>
</reference>
<evidence type="ECO:0000256" key="3">
    <source>
        <dbReference type="ARBA" id="ARBA00022525"/>
    </source>
</evidence>
<reference evidence="8 10" key="2">
    <citation type="journal article" date="2013" name="Nature">
        <title>Insights into bilaterian evolution from three spiralian genomes.</title>
        <authorList>
            <person name="Simakov O."/>
            <person name="Marletaz F."/>
            <person name="Cho S.J."/>
            <person name="Edsinger-Gonzales E."/>
            <person name="Havlak P."/>
            <person name="Hellsten U."/>
            <person name="Kuo D.H."/>
            <person name="Larsson T."/>
            <person name="Lv J."/>
            <person name="Arendt D."/>
            <person name="Savage R."/>
            <person name="Osoegawa K."/>
            <person name="de Jong P."/>
            <person name="Grimwood J."/>
            <person name="Chapman J.A."/>
            <person name="Shapiro H."/>
            <person name="Aerts A."/>
            <person name="Otillar R.P."/>
            <person name="Terry A.Y."/>
            <person name="Boore J.L."/>
            <person name="Grigoriev I.V."/>
            <person name="Lindberg D.R."/>
            <person name="Seaver E.C."/>
            <person name="Weisblat D.A."/>
            <person name="Putnam N.H."/>
            <person name="Rokhsar D.S."/>
        </authorList>
    </citation>
    <scope>NUCLEOTIDE SEQUENCE</scope>
    <source>
        <strain evidence="8 10">I ESC-2004</strain>
    </source>
</reference>
<dbReference type="HOGENOM" id="CLU_053033_0_0_1"/>
<accession>R7UTF8</accession>
<keyword evidence="10" id="KW-1185">Reference proteome</keyword>
<evidence type="ECO:0000256" key="2">
    <source>
        <dbReference type="ARBA" id="ARBA00004613"/>
    </source>
</evidence>
<keyword evidence="5" id="KW-0472">Membrane</keyword>
<evidence type="ECO:0000313" key="10">
    <source>
        <dbReference type="Proteomes" id="UP000014760"/>
    </source>
</evidence>
<evidence type="ECO:0000259" key="7">
    <source>
        <dbReference type="PROSITE" id="PS50022"/>
    </source>
</evidence>
<dbReference type="GO" id="GO:0005576">
    <property type="term" value="C:extracellular region"/>
    <property type="evidence" value="ECO:0007669"/>
    <property type="project" value="UniProtKB-SubCell"/>
</dbReference>
<keyword evidence="6" id="KW-1015">Disulfide bond</keyword>
<dbReference type="GO" id="GO:0007155">
    <property type="term" value="P:cell adhesion"/>
    <property type="evidence" value="ECO:0007669"/>
    <property type="project" value="UniProtKB-KW"/>
</dbReference>
<dbReference type="EMBL" id="KB300094">
    <property type="protein sequence ID" value="ELU07202.1"/>
    <property type="molecule type" value="Genomic_DNA"/>
</dbReference>
<dbReference type="SMART" id="SM00231">
    <property type="entry name" value="FA58C"/>
    <property type="match status" value="1"/>
</dbReference>
<sequence length="396" mass="44217">MCCRVVEGNLIFGWRLRKPTYDITSDTLRLVIGQTNFLEVSSNQNCQIHVHTSAHCYTTVAQGSLQKFRTQTYVGEMEASTLISVIGIHLLLTYDMSAASASFQCVGYEDLLADVQDDQFTASSELKSEDAAKESRLTAERAWTCADDDSNPWIEVDLLTIKTIEGIVTLGDAQHYYRFVKTFTIHHRSDVSDDWVDVSNFDGNTQPKVPVWNAFEGGLVARYVRLYPQTFDIYRAVRWGLISCSKYIQPSVDYLPSPFITPRDHSTIECIKCIDTTNNQIRMKWKGIVINSNGTNLVLRGKSLTCNHTFIKLGIEMNQTGCNAEYALCKIEGSGEEGICHAACSLRDGQIGQALNLLLVVTGDGAELCDVSLILLPSGRYVINDWDVFMQEISGK</sequence>
<dbReference type="InterPro" id="IPR008979">
    <property type="entry name" value="Galactose-bd-like_sf"/>
</dbReference>
<keyword evidence="4" id="KW-0130">Cell adhesion</keyword>
<dbReference type="OrthoDB" id="10028859at2759"/>
<dbReference type="Proteomes" id="UP000014760">
    <property type="component" value="Unassembled WGS sequence"/>
</dbReference>